<gene>
    <name evidence="2" type="ORF">J2S01_001442</name>
</gene>
<dbReference type="Gene3D" id="3.30.70.2970">
    <property type="entry name" value="Protein of unknown function (DUF541), domain 2"/>
    <property type="match status" value="1"/>
</dbReference>
<dbReference type="EMBL" id="JAUSUE010000008">
    <property type="protein sequence ID" value="MDQ0203725.1"/>
    <property type="molecule type" value="Genomic_DNA"/>
</dbReference>
<keyword evidence="3" id="KW-1185">Reference proteome</keyword>
<dbReference type="Pfam" id="PF04402">
    <property type="entry name" value="SIMPL"/>
    <property type="match status" value="1"/>
</dbReference>
<sequence>MKKFYAMFFMSVFLFCFSLGQTVVNAESAPRTISVQGESDFTVTPDQVSVEIGIETTGETAQAAAQSNAAVMTKIQNALYNIGLTESDIKTSSYNFYPVYDKDNSQLISQYKAENTVIVTTADINQIGSIIDTAVRNGANNINSVKFGLKDEKKYKDSAIKAAVLDAKGKARTIADGLGKSIVNVVSASESNIYIENYRASNVSLKAMSADMSTTTPINAKDLNVTARISVTFEIN</sequence>
<feature type="signal peptide" evidence="1">
    <location>
        <begin position="1"/>
        <end position="26"/>
    </location>
</feature>
<comment type="caution">
    <text evidence="2">The sequence shown here is derived from an EMBL/GenBank/DDBJ whole genome shotgun (WGS) entry which is preliminary data.</text>
</comment>
<name>A0ABT9Y7C6_9FIRM</name>
<dbReference type="Gene3D" id="3.30.110.170">
    <property type="entry name" value="Protein of unknown function (DUF541), domain 1"/>
    <property type="match status" value="1"/>
</dbReference>
<feature type="chain" id="PRO_5045527709" evidence="1">
    <location>
        <begin position="27"/>
        <end position="236"/>
    </location>
</feature>
<accession>A0ABT9Y7C6</accession>
<dbReference type="InterPro" id="IPR007497">
    <property type="entry name" value="SIMPL/DUF541"/>
</dbReference>
<organism evidence="2 3">
    <name type="scientific">Pectinatus haikarae</name>
    <dbReference type="NCBI Taxonomy" id="349096"/>
    <lineage>
        <taxon>Bacteria</taxon>
        <taxon>Bacillati</taxon>
        <taxon>Bacillota</taxon>
        <taxon>Negativicutes</taxon>
        <taxon>Selenomonadales</taxon>
        <taxon>Selenomonadaceae</taxon>
        <taxon>Pectinatus</taxon>
    </lineage>
</organism>
<protein>
    <submittedName>
        <fullName evidence="2">Uncharacterized protein YggE</fullName>
    </submittedName>
</protein>
<dbReference type="Proteomes" id="UP001239167">
    <property type="component" value="Unassembled WGS sequence"/>
</dbReference>
<proteinExistence type="predicted"/>
<dbReference type="InterPro" id="IPR052022">
    <property type="entry name" value="26kDa_periplasmic_antigen"/>
</dbReference>
<keyword evidence="1" id="KW-0732">Signal</keyword>
<evidence type="ECO:0000313" key="3">
    <source>
        <dbReference type="Proteomes" id="UP001239167"/>
    </source>
</evidence>
<evidence type="ECO:0000256" key="1">
    <source>
        <dbReference type="SAM" id="SignalP"/>
    </source>
</evidence>
<dbReference type="RefSeq" id="WP_307223830.1">
    <property type="nucleotide sequence ID" value="NZ_CP116940.1"/>
</dbReference>
<reference evidence="2 3" key="1">
    <citation type="submission" date="2023-07" db="EMBL/GenBank/DDBJ databases">
        <title>Genomic Encyclopedia of Type Strains, Phase IV (KMG-IV): sequencing the most valuable type-strain genomes for metagenomic binning, comparative biology and taxonomic classification.</title>
        <authorList>
            <person name="Goeker M."/>
        </authorList>
    </citation>
    <scope>NUCLEOTIDE SEQUENCE [LARGE SCALE GENOMIC DNA]</scope>
    <source>
        <strain evidence="2 3">DSM 16980</strain>
    </source>
</reference>
<dbReference type="PANTHER" id="PTHR34387:SF2">
    <property type="entry name" value="SLR1258 PROTEIN"/>
    <property type="match status" value="1"/>
</dbReference>
<dbReference type="PANTHER" id="PTHR34387">
    <property type="entry name" value="SLR1258 PROTEIN"/>
    <property type="match status" value="1"/>
</dbReference>
<evidence type="ECO:0000313" key="2">
    <source>
        <dbReference type="EMBL" id="MDQ0203725.1"/>
    </source>
</evidence>